<protein>
    <recommendedName>
        <fullName evidence="4 7">dTDP-4-dehydrorhamnose 3,5-epimerase</fullName>
        <ecNumber evidence="3 7">5.1.3.13</ecNumber>
    </recommendedName>
    <alternativeName>
        <fullName evidence="7">Thymidine diphospho-4-keto-rhamnose 3,5-epimerase</fullName>
    </alternativeName>
</protein>
<comment type="catalytic activity">
    <reaction evidence="1 7">
        <text>dTDP-4-dehydro-6-deoxy-alpha-D-glucose = dTDP-4-dehydro-beta-L-rhamnose</text>
        <dbReference type="Rhea" id="RHEA:16969"/>
        <dbReference type="ChEBI" id="CHEBI:57649"/>
        <dbReference type="ChEBI" id="CHEBI:62830"/>
        <dbReference type="EC" id="5.1.3.13"/>
    </reaction>
</comment>
<feature type="site" description="Participates in a stacking interaction with the thymidine ring of dTDP-4-oxo-6-deoxyglucose" evidence="6">
    <location>
        <position position="137"/>
    </location>
</feature>
<dbReference type="PANTHER" id="PTHR21047:SF2">
    <property type="entry name" value="THYMIDINE DIPHOSPHO-4-KETO-RHAMNOSE 3,5-EPIMERASE"/>
    <property type="match status" value="1"/>
</dbReference>
<dbReference type="RefSeq" id="WP_103983495.1">
    <property type="nucleotide sequence ID" value="NZ_FNVS01000010.1"/>
</dbReference>
<evidence type="ECO:0000256" key="5">
    <source>
        <dbReference type="PIRSR" id="PIRSR600888-1"/>
    </source>
</evidence>
<evidence type="ECO:0000256" key="2">
    <source>
        <dbReference type="ARBA" id="ARBA00001997"/>
    </source>
</evidence>
<organism evidence="8 9">
    <name type="scientific">Parabacteroides chinchillae</name>
    <dbReference type="NCBI Taxonomy" id="871327"/>
    <lineage>
        <taxon>Bacteria</taxon>
        <taxon>Pseudomonadati</taxon>
        <taxon>Bacteroidota</taxon>
        <taxon>Bacteroidia</taxon>
        <taxon>Bacteroidales</taxon>
        <taxon>Tannerellaceae</taxon>
        <taxon>Parabacteroides</taxon>
    </lineage>
</organism>
<keyword evidence="9" id="KW-1185">Reference proteome</keyword>
<dbReference type="InterPro" id="IPR000888">
    <property type="entry name" value="RmlC-like"/>
</dbReference>
<accession>A0A8G2BWS2</accession>
<dbReference type="EC" id="5.1.3.13" evidence="3 7"/>
<name>A0A8G2BWS2_9BACT</name>
<dbReference type="InterPro" id="IPR014710">
    <property type="entry name" value="RmlC-like_jellyroll"/>
</dbReference>
<dbReference type="UniPathway" id="UPA00124"/>
<gene>
    <name evidence="8" type="ORF">SAMN05444001_11021</name>
</gene>
<evidence type="ECO:0000256" key="6">
    <source>
        <dbReference type="PIRSR" id="PIRSR600888-3"/>
    </source>
</evidence>
<sequence>MTYIETEIPGVWIIEPKVFNDARGYFMEAFKQSDFESHIGQVNFIQDNESCSTKGVLRGLHYQLAPYSQAKLVRVIKGSVLDVAVDVRAGSPSYGKYVAVELSGENKRQFFIPQGFAHGFHVLSDEAIFTYKVDNQYMPSHERGIRFDDPAIHVDWSIEDLECVNLSEKDKNAPCLKDAELNFTF</sequence>
<evidence type="ECO:0000256" key="4">
    <source>
        <dbReference type="ARBA" id="ARBA00019595"/>
    </source>
</evidence>
<proteinExistence type="inferred from homology"/>
<evidence type="ECO:0000256" key="1">
    <source>
        <dbReference type="ARBA" id="ARBA00001298"/>
    </source>
</evidence>
<dbReference type="GO" id="GO:0000271">
    <property type="term" value="P:polysaccharide biosynthetic process"/>
    <property type="evidence" value="ECO:0007669"/>
    <property type="project" value="TreeGrafter"/>
</dbReference>
<dbReference type="InterPro" id="IPR011051">
    <property type="entry name" value="RmlC_Cupin_sf"/>
</dbReference>
<dbReference type="GO" id="GO:0005829">
    <property type="term" value="C:cytosol"/>
    <property type="evidence" value="ECO:0007669"/>
    <property type="project" value="TreeGrafter"/>
</dbReference>
<dbReference type="PANTHER" id="PTHR21047">
    <property type="entry name" value="DTDP-6-DEOXY-D-GLUCOSE-3,5 EPIMERASE"/>
    <property type="match status" value="1"/>
</dbReference>
<feature type="active site" description="Proton donor" evidence="5">
    <location>
        <position position="131"/>
    </location>
</feature>
<dbReference type="EMBL" id="FNVS01000010">
    <property type="protein sequence ID" value="SEF93645.1"/>
    <property type="molecule type" value="Genomic_DNA"/>
</dbReference>
<comment type="pathway">
    <text evidence="7">Carbohydrate biosynthesis; dTDP-L-rhamnose biosynthesis.</text>
</comment>
<dbReference type="GO" id="GO:0008830">
    <property type="term" value="F:dTDP-4-dehydrorhamnose 3,5-epimerase activity"/>
    <property type="evidence" value="ECO:0007669"/>
    <property type="project" value="UniProtKB-UniRule"/>
</dbReference>
<dbReference type="Gene3D" id="2.60.120.10">
    <property type="entry name" value="Jelly Rolls"/>
    <property type="match status" value="1"/>
</dbReference>
<dbReference type="Pfam" id="PF00908">
    <property type="entry name" value="dTDP_sugar_isom"/>
    <property type="match status" value="1"/>
</dbReference>
<keyword evidence="7" id="KW-0413">Isomerase</keyword>
<dbReference type="CDD" id="cd00438">
    <property type="entry name" value="cupin_RmlC"/>
    <property type="match status" value="1"/>
</dbReference>
<comment type="similarity">
    <text evidence="7">Belongs to the dTDP-4-dehydrorhamnose 3,5-epimerase family.</text>
</comment>
<reference evidence="8 9" key="1">
    <citation type="submission" date="2016-10" db="EMBL/GenBank/DDBJ databases">
        <authorList>
            <person name="Varghese N."/>
            <person name="Submissions S."/>
        </authorList>
    </citation>
    <scope>NUCLEOTIDE SEQUENCE [LARGE SCALE GENOMIC DNA]</scope>
    <source>
        <strain evidence="8 9">DSM 29073</strain>
    </source>
</reference>
<comment type="function">
    <text evidence="2 7">Catalyzes the epimerization of the C3' and C5'positions of dTDP-6-deoxy-D-xylo-4-hexulose, forming dTDP-6-deoxy-L-lyxo-4-hexulose.</text>
</comment>
<evidence type="ECO:0000256" key="3">
    <source>
        <dbReference type="ARBA" id="ARBA00012098"/>
    </source>
</evidence>
<dbReference type="Proteomes" id="UP000236725">
    <property type="component" value="Unassembled WGS sequence"/>
</dbReference>
<dbReference type="NCBIfam" id="TIGR01221">
    <property type="entry name" value="rmlC"/>
    <property type="match status" value="1"/>
</dbReference>
<dbReference type="GO" id="GO:0019305">
    <property type="term" value="P:dTDP-rhamnose biosynthetic process"/>
    <property type="evidence" value="ECO:0007669"/>
    <property type="project" value="UniProtKB-UniRule"/>
</dbReference>
<evidence type="ECO:0000313" key="9">
    <source>
        <dbReference type="Proteomes" id="UP000236725"/>
    </source>
</evidence>
<dbReference type="AlphaFoldDB" id="A0A8G2BWS2"/>
<feature type="active site" description="Proton acceptor" evidence="5">
    <location>
        <position position="61"/>
    </location>
</feature>
<evidence type="ECO:0000256" key="7">
    <source>
        <dbReference type="RuleBase" id="RU364069"/>
    </source>
</evidence>
<comment type="subunit">
    <text evidence="7">Homodimer.</text>
</comment>
<comment type="caution">
    <text evidence="8">The sequence shown here is derived from an EMBL/GenBank/DDBJ whole genome shotgun (WGS) entry which is preliminary data.</text>
</comment>
<evidence type="ECO:0000313" key="8">
    <source>
        <dbReference type="EMBL" id="SEF93645.1"/>
    </source>
</evidence>
<dbReference type="SUPFAM" id="SSF51182">
    <property type="entry name" value="RmlC-like cupins"/>
    <property type="match status" value="1"/>
</dbReference>